<dbReference type="PANTHER" id="PTHR35149:SF2">
    <property type="entry name" value="DUF262 DOMAIN-CONTAINING PROTEIN"/>
    <property type="match status" value="1"/>
</dbReference>
<dbReference type="OrthoDB" id="9798761at2"/>
<sequence length="582" mass="68190">MAQESVEKVFSNNRRFSIPKYQRDYAWKKKNLDELWEDLEEAKNASSDSMGHFLGTIVVAKEPNSDAYYIIDGQQRSTTIFMLRYALNAKTKDPAWNMNIFRDENKELRLQVSPANQEFFKAVLTQADNNKRDTSLKNRIETDGQKRLYEVFEAIWDYVGKLESTQAKEYLSVLDKMVLMWLEEKDSGRAIRTFQSVNDRGVPLLLLDKLKALLILYSNKYSNDNGTLDNEINERFGEIFKIATKIRKHKLSSSLGDREFAKEVETRVFNYHALGQADIGHYRYGAAESFKKIKELLKSKTKNPQELLEYIDTYSSDLLEFFKAFYRVMQRTETSAEAFKLLYILRINPLFYSSLVRLEMNGVLDDECLRLLAQAEVFFYGCYSTNDSRAYNLYEATDSKNSFRERIIQECKKCAKGDYSSVDDVLRDIARDDYDWGKYFRYLFFTYRCDDMDARAFNDLLSSDDEDDNGDSNKTMQPYDIEHIVPLNAFENGSLQQYGFDNAREFDVIKDDFGNLLVLESKLNRKIRDGGAQIKKEAYKDSKIPYNRNFANTLESFGKKRIIEENEKFTQWAREFFKDFLC</sequence>
<dbReference type="Pfam" id="PF07510">
    <property type="entry name" value="GmrSD_C"/>
    <property type="match status" value="1"/>
</dbReference>
<evidence type="ECO:0000259" key="1">
    <source>
        <dbReference type="Pfam" id="PF03235"/>
    </source>
</evidence>
<dbReference type="AlphaFoldDB" id="A0A377J5P9"/>
<dbReference type="InterPro" id="IPR011089">
    <property type="entry name" value="GmrSD_C"/>
</dbReference>
<accession>A0A377J5P9</accession>
<evidence type="ECO:0000313" key="3">
    <source>
        <dbReference type="EMBL" id="STO97781.1"/>
    </source>
</evidence>
<dbReference type="Pfam" id="PF03235">
    <property type="entry name" value="GmrSD_N"/>
    <property type="match status" value="1"/>
</dbReference>
<dbReference type="InterPro" id="IPR004919">
    <property type="entry name" value="GmrSD_N"/>
</dbReference>
<dbReference type="Proteomes" id="UP000254841">
    <property type="component" value="Unassembled WGS sequence"/>
</dbReference>
<dbReference type="PANTHER" id="PTHR35149">
    <property type="entry name" value="SLL5132 PROTEIN"/>
    <property type="match status" value="1"/>
</dbReference>
<protein>
    <submittedName>
        <fullName evidence="3">RloF like protein</fullName>
    </submittedName>
</protein>
<reference evidence="3 4" key="1">
    <citation type="submission" date="2018-06" db="EMBL/GenBank/DDBJ databases">
        <authorList>
            <consortium name="Pathogen Informatics"/>
            <person name="Doyle S."/>
        </authorList>
    </citation>
    <scope>NUCLEOTIDE SEQUENCE [LARGE SCALE GENOMIC DNA]</scope>
    <source>
        <strain evidence="3 4">NCTC12410</strain>
    </source>
</reference>
<gene>
    <name evidence="3" type="ORF">NCTC12410_01618</name>
</gene>
<organism evidence="3 4">
    <name type="scientific">Helicobacter canis</name>
    <dbReference type="NCBI Taxonomy" id="29419"/>
    <lineage>
        <taxon>Bacteria</taxon>
        <taxon>Pseudomonadati</taxon>
        <taxon>Campylobacterota</taxon>
        <taxon>Epsilonproteobacteria</taxon>
        <taxon>Campylobacterales</taxon>
        <taxon>Helicobacteraceae</taxon>
        <taxon>Helicobacter</taxon>
    </lineage>
</organism>
<proteinExistence type="predicted"/>
<feature type="domain" description="GmrSD restriction endonucleases C-terminal" evidence="2">
    <location>
        <begin position="441"/>
        <end position="572"/>
    </location>
</feature>
<evidence type="ECO:0000313" key="4">
    <source>
        <dbReference type="Proteomes" id="UP000254841"/>
    </source>
</evidence>
<feature type="domain" description="GmrSD restriction endonucleases N-terminal" evidence="1">
    <location>
        <begin position="6"/>
        <end position="214"/>
    </location>
</feature>
<dbReference type="RefSeq" id="WP_115011993.1">
    <property type="nucleotide sequence ID" value="NZ_UGHV01000001.1"/>
</dbReference>
<dbReference type="EMBL" id="UGHV01000001">
    <property type="protein sequence ID" value="STO97781.1"/>
    <property type="molecule type" value="Genomic_DNA"/>
</dbReference>
<name>A0A377J5P9_9HELI</name>
<evidence type="ECO:0000259" key="2">
    <source>
        <dbReference type="Pfam" id="PF07510"/>
    </source>
</evidence>